<reference evidence="7 8" key="1">
    <citation type="journal article" date="2022" name="Hortic Res">
        <title>The genome of Dioscorea zingiberensis sheds light on the biosynthesis, origin and evolution of the medicinally important diosgenin saponins.</title>
        <authorList>
            <person name="Li Y."/>
            <person name="Tan C."/>
            <person name="Li Z."/>
            <person name="Guo J."/>
            <person name="Li S."/>
            <person name="Chen X."/>
            <person name="Wang C."/>
            <person name="Dai X."/>
            <person name="Yang H."/>
            <person name="Song W."/>
            <person name="Hou L."/>
            <person name="Xu J."/>
            <person name="Tong Z."/>
            <person name="Xu A."/>
            <person name="Yuan X."/>
            <person name="Wang W."/>
            <person name="Yang Q."/>
            <person name="Chen L."/>
            <person name="Sun Z."/>
            <person name="Wang K."/>
            <person name="Pan B."/>
            <person name="Chen J."/>
            <person name="Bao Y."/>
            <person name="Liu F."/>
            <person name="Qi X."/>
            <person name="Gang D.R."/>
            <person name="Wen J."/>
            <person name="Li J."/>
        </authorList>
    </citation>
    <scope>NUCLEOTIDE SEQUENCE [LARGE SCALE GENOMIC DNA]</scope>
    <source>
        <strain evidence="7">Dzin_1.0</strain>
    </source>
</reference>
<evidence type="ECO:0000256" key="4">
    <source>
        <dbReference type="ARBA" id="ARBA00023004"/>
    </source>
</evidence>
<evidence type="ECO:0000259" key="6">
    <source>
        <dbReference type="Pfam" id="PF14226"/>
    </source>
</evidence>
<gene>
    <name evidence="7" type="ORF">J5N97_001687</name>
</gene>
<dbReference type="InterPro" id="IPR044861">
    <property type="entry name" value="IPNS-like_FE2OG_OXY"/>
</dbReference>
<dbReference type="AlphaFoldDB" id="A0A9D5H262"/>
<keyword evidence="2" id="KW-0479">Metal-binding</keyword>
<dbReference type="PANTHER" id="PTHR47990">
    <property type="entry name" value="2-OXOGLUTARATE (2OG) AND FE(II)-DEPENDENT OXYGENASE SUPERFAMILY PROTEIN-RELATED"/>
    <property type="match status" value="1"/>
</dbReference>
<feature type="domain" description="Non-haem dioxygenase N-terminal" evidence="6">
    <location>
        <begin position="11"/>
        <end position="89"/>
    </location>
</feature>
<keyword evidence="3" id="KW-0560">Oxidoreductase</keyword>
<evidence type="ECO:0000256" key="3">
    <source>
        <dbReference type="ARBA" id="ARBA00023002"/>
    </source>
</evidence>
<evidence type="ECO:0000313" key="7">
    <source>
        <dbReference type="EMBL" id="KAJ0960481.1"/>
    </source>
</evidence>
<protein>
    <recommendedName>
        <fullName evidence="9">Fe2OG dioxygenase domain-containing protein</fullName>
    </recommendedName>
</protein>
<proteinExistence type="predicted"/>
<comment type="caution">
    <text evidence="7">The sequence shown here is derived from an EMBL/GenBank/DDBJ whole genome shotgun (WGS) entry which is preliminary data.</text>
</comment>
<keyword evidence="8" id="KW-1185">Reference proteome</keyword>
<dbReference type="Pfam" id="PF14226">
    <property type="entry name" value="DIOX_N"/>
    <property type="match status" value="1"/>
</dbReference>
<evidence type="ECO:0000256" key="1">
    <source>
        <dbReference type="ARBA" id="ARBA00001961"/>
    </source>
</evidence>
<dbReference type="Pfam" id="PF03171">
    <property type="entry name" value="2OG-FeII_Oxy"/>
    <property type="match status" value="1"/>
</dbReference>
<dbReference type="InterPro" id="IPR050231">
    <property type="entry name" value="Iron_ascorbate_oxido_reductase"/>
</dbReference>
<dbReference type="GO" id="GO:0046872">
    <property type="term" value="F:metal ion binding"/>
    <property type="evidence" value="ECO:0007669"/>
    <property type="project" value="UniProtKB-KW"/>
</dbReference>
<dbReference type="InterPro" id="IPR026992">
    <property type="entry name" value="DIOX_N"/>
</dbReference>
<dbReference type="Gene3D" id="2.60.120.330">
    <property type="entry name" value="B-lactam Antibiotic, Isopenicillin N Synthase, Chain"/>
    <property type="match status" value="1"/>
</dbReference>
<dbReference type="OrthoDB" id="288590at2759"/>
<evidence type="ECO:0000256" key="2">
    <source>
        <dbReference type="ARBA" id="ARBA00022723"/>
    </source>
</evidence>
<feature type="domain" description="Isopenicillin N synthase-like Fe(2+) 2OG dioxygenase" evidence="5">
    <location>
        <begin position="174"/>
        <end position="260"/>
    </location>
</feature>
<evidence type="ECO:0000313" key="8">
    <source>
        <dbReference type="Proteomes" id="UP001085076"/>
    </source>
</evidence>
<dbReference type="InterPro" id="IPR027443">
    <property type="entry name" value="IPNS-like_sf"/>
</dbReference>
<organism evidence="7 8">
    <name type="scientific">Dioscorea zingiberensis</name>
    <dbReference type="NCBI Taxonomy" id="325984"/>
    <lineage>
        <taxon>Eukaryota</taxon>
        <taxon>Viridiplantae</taxon>
        <taxon>Streptophyta</taxon>
        <taxon>Embryophyta</taxon>
        <taxon>Tracheophyta</taxon>
        <taxon>Spermatophyta</taxon>
        <taxon>Magnoliopsida</taxon>
        <taxon>Liliopsida</taxon>
        <taxon>Dioscoreales</taxon>
        <taxon>Dioscoreaceae</taxon>
        <taxon>Dioscorea</taxon>
    </lineage>
</organism>
<sequence length="327" mass="37358">MGSEMTEIRKIDFSGLEMRKAGTEEWIKVRGEVMEALETQGFFEAVYDNVSRETLEELFGPVLKELFALPLDVKMIMNHSDMPYEAYVPRRPGCNFESLKVHDASSDSSISNFAALLWPPNGNTTFCEVAGKYVWEMKELETMVRRMVVEALGVEKQWESFEKSVVYGLKMAEYDAPVNPESVVTMPTHRDINIMNFIRQQEGQGLEIQTRGRQMASRFPNSFNVIVGESLQAWSNGRVNAPPHRVKMRNNNEKRHSIQFGSYFKDECIIQAPGELVDQDHPQLYKPFNYANYAKFLFSDGGWAENTDTLKAYCGLIEGEENDGMKP</sequence>
<dbReference type="SUPFAM" id="SSF51197">
    <property type="entry name" value="Clavaminate synthase-like"/>
    <property type="match status" value="1"/>
</dbReference>
<keyword evidence="4" id="KW-0408">Iron</keyword>
<dbReference type="EMBL" id="JAGGNH010000079">
    <property type="protein sequence ID" value="KAJ0960481.1"/>
    <property type="molecule type" value="Genomic_DNA"/>
</dbReference>
<name>A0A9D5H262_9LILI</name>
<accession>A0A9D5H262</accession>
<dbReference type="Proteomes" id="UP001085076">
    <property type="component" value="Unassembled WGS sequence"/>
</dbReference>
<dbReference type="GO" id="GO:0016491">
    <property type="term" value="F:oxidoreductase activity"/>
    <property type="evidence" value="ECO:0007669"/>
    <property type="project" value="UniProtKB-KW"/>
</dbReference>
<evidence type="ECO:0008006" key="9">
    <source>
        <dbReference type="Google" id="ProtNLM"/>
    </source>
</evidence>
<evidence type="ECO:0000259" key="5">
    <source>
        <dbReference type="Pfam" id="PF03171"/>
    </source>
</evidence>
<comment type="cofactor">
    <cofactor evidence="1">
        <name>L-ascorbate</name>
        <dbReference type="ChEBI" id="CHEBI:38290"/>
    </cofactor>
</comment>